<sequence>MIGETSISLNENVQRVTDVNDVEPMPGVQNLSYWYFNSREEALNPSSSESSWLRVNRSSFHERRCGRRRGSRRRWKLSNCFRCTSAVRDEDIPCSRGAPPTYSSTFINSHEFTFRTNNLSFVAQVPPPTYSQAQGIDVESFVSLPANTTRDWPRVPTAAICPRCSTLIITVVMVRRPAITHLTALMLFLLRCWPCCMIPCCIDSCNNTDHYCPICRGYLGTYTPW</sequence>
<evidence type="ECO:0000256" key="6">
    <source>
        <dbReference type="ARBA" id="ARBA00022833"/>
    </source>
</evidence>
<dbReference type="SMART" id="SM00714">
    <property type="entry name" value="LITAF"/>
    <property type="match status" value="1"/>
</dbReference>
<dbReference type="InterPro" id="IPR006629">
    <property type="entry name" value="LITAF"/>
</dbReference>
<comment type="similarity">
    <text evidence="4">Belongs to the CDIP1/LITAF family.</text>
</comment>
<gene>
    <name evidence="9" type="ORF">PUN28_017708</name>
</gene>
<dbReference type="PROSITE" id="PS51837">
    <property type="entry name" value="LITAF"/>
    <property type="match status" value="1"/>
</dbReference>
<dbReference type="GO" id="GO:0005765">
    <property type="term" value="C:lysosomal membrane"/>
    <property type="evidence" value="ECO:0007669"/>
    <property type="project" value="UniProtKB-SubCell"/>
</dbReference>
<evidence type="ECO:0000256" key="5">
    <source>
        <dbReference type="ARBA" id="ARBA00022723"/>
    </source>
</evidence>
<dbReference type="GO" id="GO:0031902">
    <property type="term" value="C:late endosome membrane"/>
    <property type="evidence" value="ECO:0007669"/>
    <property type="project" value="UniProtKB-SubCell"/>
</dbReference>
<evidence type="ECO:0000313" key="10">
    <source>
        <dbReference type="Proteomes" id="UP001430953"/>
    </source>
</evidence>
<dbReference type="InterPro" id="IPR037519">
    <property type="entry name" value="LITAF_fam"/>
</dbReference>
<comment type="subcellular location">
    <subcellularLocation>
        <location evidence="2">Endosome membrane</location>
        <topology evidence="2">Peripheral membrane protein</topology>
    </subcellularLocation>
    <subcellularLocation>
        <location evidence="1">Late endosome membrane</location>
    </subcellularLocation>
    <subcellularLocation>
        <location evidence="3">Lysosome membrane</location>
        <topology evidence="3">Peripheral membrane protein</topology>
        <orientation evidence="3">Cytoplasmic side</orientation>
    </subcellularLocation>
</comment>
<keyword evidence="7" id="KW-0472">Membrane</keyword>
<dbReference type="GO" id="GO:0008270">
    <property type="term" value="F:zinc ion binding"/>
    <property type="evidence" value="ECO:0007669"/>
    <property type="project" value="TreeGrafter"/>
</dbReference>
<dbReference type="PANTHER" id="PTHR23292">
    <property type="entry name" value="LIPOPOLYSACCHARIDE-INDUCED TUMOR NECROSIS FACTOR-ALPHA FACTOR"/>
    <property type="match status" value="1"/>
</dbReference>
<keyword evidence="10" id="KW-1185">Reference proteome</keyword>
<comment type="caution">
    <text evidence="9">The sequence shown here is derived from an EMBL/GenBank/DDBJ whole genome shotgun (WGS) entry which is preliminary data.</text>
</comment>
<feature type="domain" description="LITAF" evidence="8">
    <location>
        <begin position="138"/>
        <end position="224"/>
    </location>
</feature>
<evidence type="ECO:0000256" key="1">
    <source>
        <dbReference type="ARBA" id="ARBA00004414"/>
    </source>
</evidence>
<dbReference type="EMBL" id="JADYXP020000021">
    <property type="protein sequence ID" value="KAL0103612.1"/>
    <property type="molecule type" value="Genomic_DNA"/>
</dbReference>
<dbReference type="Pfam" id="PF10601">
    <property type="entry name" value="zf-LITAF-like"/>
    <property type="match status" value="1"/>
</dbReference>
<accession>A0AAW2EP36</accession>
<keyword evidence="6" id="KW-0862">Zinc</keyword>
<evidence type="ECO:0000256" key="7">
    <source>
        <dbReference type="ARBA" id="ARBA00023136"/>
    </source>
</evidence>
<evidence type="ECO:0000256" key="2">
    <source>
        <dbReference type="ARBA" id="ARBA00004481"/>
    </source>
</evidence>
<evidence type="ECO:0000256" key="3">
    <source>
        <dbReference type="ARBA" id="ARBA00004630"/>
    </source>
</evidence>
<evidence type="ECO:0000256" key="4">
    <source>
        <dbReference type="ARBA" id="ARBA00005975"/>
    </source>
</evidence>
<protein>
    <recommendedName>
        <fullName evidence="8">LITAF domain-containing protein</fullName>
    </recommendedName>
</protein>
<proteinExistence type="inferred from homology"/>
<dbReference type="AlphaFoldDB" id="A0AAW2EP36"/>
<evidence type="ECO:0000313" key="9">
    <source>
        <dbReference type="EMBL" id="KAL0103612.1"/>
    </source>
</evidence>
<name>A0AAW2EP36_9HYME</name>
<dbReference type="Proteomes" id="UP001430953">
    <property type="component" value="Unassembled WGS sequence"/>
</dbReference>
<evidence type="ECO:0000259" key="8">
    <source>
        <dbReference type="PROSITE" id="PS51837"/>
    </source>
</evidence>
<keyword evidence="5" id="KW-0479">Metal-binding</keyword>
<reference evidence="9 10" key="1">
    <citation type="submission" date="2023-03" db="EMBL/GenBank/DDBJ databases">
        <title>High recombination rates correlate with genetic variation in Cardiocondyla obscurior ants.</title>
        <authorList>
            <person name="Errbii M."/>
        </authorList>
    </citation>
    <scope>NUCLEOTIDE SEQUENCE [LARGE SCALE GENOMIC DNA]</scope>
    <source>
        <strain evidence="9">Alpha-2009</strain>
        <tissue evidence="9">Whole body</tissue>
    </source>
</reference>
<dbReference type="PANTHER" id="PTHR23292:SF14">
    <property type="entry name" value="FI16615P1-RELATED"/>
    <property type="match status" value="1"/>
</dbReference>
<organism evidence="9 10">
    <name type="scientific">Cardiocondyla obscurior</name>
    <dbReference type="NCBI Taxonomy" id="286306"/>
    <lineage>
        <taxon>Eukaryota</taxon>
        <taxon>Metazoa</taxon>
        <taxon>Ecdysozoa</taxon>
        <taxon>Arthropoda</taxon>
        <taxon>Hexapoda</taxon>
        <taxon>Insecta</taxon>
        <taxon>Pterygota</taxon>
        <taxon>Neoptera</taxon>
        <taxon>Endopterygota</taxon>
        <taxon>Hymenoptera</taxon>
        <taxon>Apocrita</taxon>
        <taxon>Aculeata</taxon>
        <taxon>Formicoidea</taxon>
        <taxon>Formicidae</taxon>
        <taxon>Myrmicinae</taxon>
        <taxon>Cardiocondyla</taxon>
    </lineage>
</organism>